<protein>
    <submittedName>
        <fullName evidence="2">Uncharacterized protein</fullName>
    </submittedName>
</protein>
<keyword evidence="1" id="KW-0732">Signal</keyword>
<dbReference type="EMBL" id="LNZB01000060">
    <property type="protein sequence ID" value="KTD75168.1"/>
    <property type="molecule type" value="Genomic_DNA"/>
</dbReference>
<dbReference type="Proteomes" id="UP000054729">
    <property type="component" value="Unassembled WGS sequence"/>
</dbReference>
<evidence type="ECO:0000313" key="3">
    <source>
        <dbReference type="Proteomes" id="UP000054729"/>
    </source>
</evidence>
<comment type="caution">
    <text evidence="2">The sequence shown here is derived from an EMBL/GenBank/DDBJ whole genome shotgun (WGS) entry which is preliminary data.</text>
</comment>
<dbReference type="PATRIC" id="fig|66969.6.peg.3498"/>
<keyword evidence="3" id="KW-1185">Reference proteome</keyword>
<sequence length="94" mass="11022">MEKTYSKQLVFAFILLLSSIYTNTALAVNTITTTQGTQLAYFYGYHYYPGYWGSPYYHSGAYWTPWRYIGYGCRKSCLISKWSGKVIRCTKRCY</sequence>
<feature type="chain" id="PRO_5006919303" evidence="1">
    <location>
        <begin position="28"/>
        <end position="94"/>
    </location>
</feature>
<accession>A0A0W1A201</accession>
<feature type="signal peptide" evidence="1">
    <location>
        <begin position="1"/>
        <end position="27"/>
    </location>
</feature>
<evidence type="ECO:0000313" key="2">
    <source>
        <dbReference type="EMBL" id="KTD75168.1"/>
    </source>
</evidence>
<reference evidence="2 3" key="1">
    <citation type="submission" date="2015-11" db="EMBL/GenBank/DDBJ databases">
        <title>Genomic analysis of 38 Legionella species identifies large and diverse effector repertoires.</title>
        <authorList>
            <person name="Burstein D."/>
            <person name="Amaro F."/>
            <person name="Zusman T."/>
            <person name="Lifshitz Z."/>
            <person name="Cohen O."/>
            <person name="Gilbert J.A."/>
            <person name="Pupko T."/>
            <person name="Shuman H.A."/>
            <person name="Segal G."/>
        </authorList>
    </citation>
    <scope>NUCLEOTIDE SEQUENCE [LARGE SCALE GENOMIC DNA]</scope>
    <source>
        <strain evidence="2 3">ATCC 51914</strain>
    </source>
</reference>
<dbReference type="RefSeq" id="WP_058481789.1">
    <property type="nucleotide sequence ID" value="NZ_CAAAIQ010000005.1"/>
</dbReference>
<evidence type="ECO:0000256" key="1">
    <source>
        <dbReference type="SAM" id="SignalP"/>
    </source>
</evidence>
<proteinExistence type="predicted"/>
<organism evidence="2 3">
    <name type="scientific">Legionella waltersii</name>
    <dbReference type="NCBI Taxonomy" id="66969"/>
    <lineage>
        <taxon>Bacteria</taxon>
        <taxon>Pseudomonadati</taxon>
        <taxon>Pseudomonadota</taxon>
        <taxon>Gammaproteobacteria</taxon>
        <taxon>Legionellales</taxon>
        <taxon>Legionellaceae</taxon>
        <taxon>Legionella</taxon>
    </lineage>
</organism>
<gene>
    <name evidence="2" type="ORF">Lwal_3209</name>
</gene>
<dbReference type="OrthoDB" id="5653145at2"/>
<name>A0A0W1A201_9GAMM</name>
<dbReference type="STRING" id="66969.Lwal_3209"/>
<dbReference type="AlphaFoldDB" id="A0A0W1A201"/>